<accession>G9X1F6</accession>
<feature type="domain" description="Acyclic terpene utilisation N-terminal" evidence="1">
    <location>
        <begin position="7"/>
        <end position="451"/>
    </location>
</feature>
<dbReference type="AlphaFoldDB" id="G9X1F6"/>
<dbReference type="EMBL" id="AFZE01000032">
    <property type="protein sequence ID" value="EHL14429.1"/>
    <property type="molecule type" value="Genomic_DNA"/>
</dbReference>
<comment type="caution">
    <text evidence="2">The sequence shown here is derived from an EMBL/GenBank/DDBJ whole genome shotgun (WGS) entry which is preliminary data.</text>
</comment>
<dbReference type="HOGENOM" id="CLU_012617_1_1_9"/>
<sequence length="458" mass="51424">MNEDKVIRIGGGQGFWGDSPDAAIDMVKNGNLNYMACDYLAELTMSILQKQKNKDPKAGFAKDFINLFEMIGKEAFEKKVKIISNAGGVNVEEAVKQIEYVSKKNYMKDFKIGYVLGDDLKDELLGLMEEGYEFINSDNGRKLEEIKDSILNANVYFGREPIIECLEEGADIVVTGRAADSALFISPLMHEFKWSNDDYDNIARGIIVGHLLECGGQASGGNFDYAWRDVPDMDNLGFPIAEVTKNKTFITKTSTTGGLITEQSLKEQLLYEIHDPANYITPDIVADISKVSLKEIEKNKVEVKNIKGKTPPEKLKLSIGYHAGYKVETFLNFVWPDAYEKAKFASEIIMKKMKRKNLKYDDIRIDFIGLNALLLDVANMDEDLVKNMNEVVMRIAIRTQTKDEAKKLIPEISPLQLNGPQGASFFGGRSRIQDVIGLWPTLIPRDMVKLSSNVLEVK</sequence>
<dbReference type="InterPro" id="IPR010839">
    <property type="entry name" value="AtuA_N"/>
</dbReference>
<gene>
    <name evidence="2" type="ORF">HMPREF9629_02200</name>
</gene>
<dbReference type="PANTHER" id="PTHR47708:SF2">
    <property type="entry name" value="SI:CH73-132F6.5"/>
    <property type="match status" value="1"/>
</dbReference>
<evidence type="ECO:0000259" key="1">
    <source>
        <dbReference type="Pfam" id="PF07287"/>
    </source>
</evidence>
<organism evidence="2 3">
    <name type="scientific">Peptoanaerobacter stomatis</name>
    <dbReference type="NCBI Taxonomy" id="796937"/>
    <lineage>
        <taxon>Bacteria</taxon>
        <taxon>Bacillati</taxon>
        <taxon>Bacillota</taxon>
        <taxon>Clostridia</taxon>
        <taxon>Peptostreptococcales</taxon>
        <taxon>Filifactoraceae</taxon>
        <taxon>Peptoanaerobacter</taxon>
    </lineage>
</organism>
<evidence type="ECO:0000313" key="3">
    <source>
        <dbReference type="Proteomes" id="UP000006437"/>
    </source>
</evidence>
<name>G9X1F6_9FIRM</name>
<dbReference type="BioCyc" id="EBAC796937-HMP:GMGH-2228-MONOMER"/>
<dbReference type="PANTHER" id="PTHR47708">
    <property type="match status" value="1"/>
</dbReference>
<evidence type="ECO:0000313" key="2">
    <source>
        <dbReference type="EMBL" id="EHL14429.1"/>
    </source>
</evidence>
<reference evidence="2 3" key="1">
    <citation type="submission" date="2011-08" db="EMBL/GenBank/DDBJ databases">
        <title>The Genome Sequence of Eubacteriaceae bacterium ACC19a.</title>
        <authorList>
            <consortium name="The Broad Institute Genome Sequencing Platform"/>
            <person name="Earl A."/>
            <person name="Ward D."/>
            <person name="Feldgarden M."/>
            <person name="Gevers D."/>
            <person name="Sizova M."/>
            <person name="Hazen A."/>
            <person name="Epstein S."/>
            <person name="Young S.K."/>
            <person name="Zeng Q."/>
            <person name="Gargeya S."/>
            <person name="Fitzgerald M."/>
            <person name="Haas B."/>
            <person name="Abouelleil A."/>
            <person name="Alvarado L."/>
            <person name="Arachchi H.M."/>
            <person name="Berlin A."/>
            <person name="Brown A."/>
            <person name="Chapman S.B."/>
            <person name="Chen Z."/>
            <person name="Dunbar C."/>
            <person name="Freedman E."/>
            <person name="Gearin G."/>
            <person name="Gellesch M."/>
            <person name="Goldberg J."/>
            <person name="Griggs A."/>
            <person name="Gujja S."/>
            <person name="Heiman D."/>
            <person name="Howarth C."/>
            <person name="Larson L."/>
            <person name="Lui A."/>
            <person name="MacDonald P.J.P."/>
            <person name="Montmayeur A."/>
            <person name="Murphy C."/>
            <person name="Neiman D."/>
            <person name="Pearson M."/>
            <person name="Priest M."/>
            <person name="Roberts A."/>
            <person name="Saif S."/>
            <person name="Shea T."/>
            <person name="Shenoy N."/>
            <person name="Sisk P."/>
            <person name="Stolte C."/>
            <person name="Sykes S."/>
            <person name="Wortman J."/>
            <person name="Nusbaum C."/>
            <person name="Birren B."/>
        </authorList>
    </citation>
    <scope>NUCLEOTIDE SEQUENCE [LARGE SCALE GENOMIC DNA]</scope>
    <source>
        <strain evidence="2 3">ACC19a</strain>
    </source>
</reference>
<protein>
    <recommendedName>
        <fullName evidence="1">Acyclic terpene utilisation N-terminal domain-containing protein</fullName>
    </recommendedName>
</protein>
<dbReference type="RefSeq" id="WP_009526416.1">
    <property type="nucleotide sequence ID" value="NZ_JH414574.1"/>
</dbReference>
<dbReference type="PATRIC" id="fig|796937.3.peg.1452"/>
<dbReference type="Proteomes" id="UP000006437">
    <property type="component" value="Unassembled WGS sequence"/>
</dbReference>
<proteinExistence type="predicted"/>
<dbReference type="Pfam" id="PF07287">
    <property type="entry name" value="AtuA"/>
    <property type="match status" value="1"/>
</dbReference>